<feature type="region of interest" description="Disordered" evidence="1">
    <location>
        <begin position="1"/>
        <end position="28"/>
    </location>
</feature>
<proteinExistence type="predicted"/>
<keyword evidence="3" id="KW-1185">Reference proteome</keyword>
<evidence type="ECO:0000256" key="1">
    <source>
        <dbReference type="SAM" id="MobiDB-lite"/>
    </source>
</evidence>
<dbReference type="OrthoDB" id="2774821at2759"/>
<reference evidence="2 3" key="1">
    <citation type="submission" date="2021-08" db="EMBL/GenBank/DDBJ databases">
        <title>Draft Genome Sequence of Phanerochaete sordida strain YK-624.</title>
        <authorList>
            <person name="Mori T."/>
            <person name="Dohra H."/>
            <person name="Suzuki T."/>
            <person name="Kawagishi H."/>
            <person name="Hirai H."/>
        </authorList>
    </citation>
    <scope>NUCLEOTIDE SEQUENCE [LARGE SCALE GENOMIC DNA]</scope>
    <source>
        <strain evidence="2 3">YK-624</strain>
    </source>
</reference>
<sequence length="225" mass="25812">MWPPQGSGTVDVTRTLPRSTSSPGPYPAQSTLLVMYPPSTAATPTFSYPPTPIDDAVDLSKLFPHIDSETFGAILRHDFPAAELYKLDTRRILEAQWHMIDLEDSTISYRAIPSAREIYQTLDSLVVPLNIYFSILCVHALSNGQPPTLPYYFFKYSSHLIKIVQQYEWHAVLLYHFAFFARRCTEMLQGNYAGWEKIDVDLMEELLVQHRKQPEESSNGKRRTR</sequence>
<accession>A0A9P3L6L6</accession>
<dbReference type="AlphaFoldDB" id="A0A9P3L6L6"/>
<protein>
    <submittedName>
        <fullName evidence="2">Uncharacterized protein</fullName>
    </submittedName>
</protein>
<gene>
    <name evidence="2" type="ORF">PsYK624_000690</name>
</gene>
<dbReference type="EMBL" id="BPQB01000001">
    <property type="protein sequence ID" value="GJE83995.1"/>
    <property type="molecule type" value="Genomic_DNA"/>
</dbReference>
<organism evidence="2 3">
    <name type="scientific">Phanerochaete sordida</name>
    <dbReference type="NCBI Taxonomy" id="48140"/>
    <lineage>
        <taxon>Eukaryota</taxon>
        <taxon>Fungi</taxon>
        <taxon>Dikarya</taxon>
        <taxon>Basidiomycota</taxon>
        <taxon>Agaricomycotina</taxon>
        <taxon>Agaricomycetes</taxon>
        <taxon>Polyporales</taxon>
        <taxon>Phanerochaetaceae</taxon>
        <taxon>Phanerochaete</taxon>
    </lineage>
</organism>
<comment type="caution">
    <text evidence="2">The sequence shown here is derived from an EMBL/GenBank/DDBJ whole genome shotgun (WGS) entry which is preliminary data.</text>
</comment>
<name>A0A9P3L6L6_9APHY</name>
<evidence type="ECO:0000313" key="3">
    <source>
        <dbReference type="Proteomes" id="UP000703269"/>
    </source>
</evidence>
<evidence type="ECO:0000313" key="2">
    <source>
        <dbReference type="EMBL" id="GJE83995.1"/>
    </source>
</evidence>
<dbReference type="Proteomes" id="UP000703269">
    <property type="component" value="Unassembled WGS sequence"/>
</dbReference>